<reference evidence="5" key="1">
    <citation type="submission" date="2017-05" db="EMBL/GenBank/DDBJ databases">
        <authorList>
            <person name="Varghese N."/>
            <person name="Submissions S."/>
        </authorList>
    </citation>
    <scope>NUCLEOTIDE SEQUENCE</scope>
    <source>
        <strain evidence="5">DSM 45262</strain>
    </source>
</reference>
<keyword evidence="3" id="KW-0804">Transcription</keyword>
<dbReference type="InterPro" id="IPR036390">
    <property type="entry name" value="WH_DNA-bd_sf"/>
</dbReference>
<name>A0AA46AGT4_9BACL</name>
<dbReference type="SUPFAM" id="SSF46785">
    <property type="entry name" value="Winged helix' DNA-binding domain"/>
    <property type="match status" value="1"/>
</dbReference>
<protein>
    <submittedName>
        <fullName evidence="5">Transcriptional regulator, HxlR family</fullName>
    </submittedName>
</protein>
<evidence type="ECO:0000256" key="3">
    <source>
        <dbReference type="ARBA" id="ARBA00023163"/>
    </source>
</evidence>
<dbReference type="PANTHER" id="PTHR33204">
    <property type="entry name" value="TRANSCRIPTIONAL REGULATOR, MARR FAMILY"/>
    <property type="match status" value="1"/>
</dbReference>
<accession>A0AA46AGT4</accession>
<dbReference type="Pfam" id="PF01638">
    <property type="entry name" value="HxlR"/>
    <property type="match status" value="1"/>
</dbReference>
<evidence type="ECO:0000259" key="4">
    <source>
        <dbReference type="PROSITE" id="PS51118"/>
    </source>
</evidence>
<gene>
    <name evidence="5" type="ORF">SAMN06265361_10792</name>
</gene>
<dbReference type="GO" id="GO:0003677">
    <property type="term" value="F:DNA binding"/>
    <property type="evidence" value="ECO:0007669"/>
    <property type="project" value="UniProtKB-KW"/>
</dbReference>
<dbReference type="Gene3D" id="1.10.10.10">
    <property type="entry name" value="Winged helix-like DNA-binding domain superfamily/Winged helix DNA-binding domain"/>
    <property type="match status" value="1"/>
</dbReference>
<dbReference type="InterPro" id="IPR036388">
    <property type="entry name" value="WH-like_DNA-bd_sf"/>
</dbReference>
<dbReference type="EMBL" id="FXTU01000007">
    <property type="protein sequence ID" value="SMP30664.1"/>
    <property type="molecule type" value="Genomic_DNA"/>
</dbReference>
<evidence type="ECO:0000313" key="5">
    <source>
        <dbReference type="EMBL" id="SMP30664.1"/>
    </source>
</evidence>
<proteinExistence type="predicted"/>
<organism evidence="5 6">
    <name type="scientific">Laceyella tengchongensis</name>
    <dbReference type="NCBI Taxonomy" id="574699"/>
    <lineage>
        <taxon>Bacteria</taxon>
        <taxon>Bacillati</taxon>
        <taxon>Bacillota</taxon>
        <taxon>Bacilli</taxon>
        <taxon>Bacillales</taxon>
        <taxon>Thermoactinomycetaceae</taxon>
        <taxon>Laceyella</taxon>
    </lineage>
</organism>
<dbReference type="InterPro" id="IPR011991">
    <property type="entry name" value="ArsR-like_HTH"/>
</dbReference>
<feature type="domain" description="HTH hxlR-type" evidence="4">
    <location>
        <begin position="8"/>
        <end position="106"/>
    </location>
</feature>
<evidence type="ECO:0000256" key="1">
    <source>
        <dbReference type="ARBA" id="ARBA00023015"/>
    </source>
</evidence>
<evidence type="ECO:0000313" key="6">
    <source>
        <dbReference type="Proteomes" id="UP001157946"/>
    </source>
</evidence>
<evidence type="ECO:0000256" key="2">
    <source>
        <dbReference type="ARBA" id="ARBA00023125"/>
    </source>
</evidence>
<dbReference type="RefSeq" id="WP_054095551.1">
    <property type="nucleotide sequence ID" value="NZ_FXTU01000007.1"/>
</dbReference>
<dbReference type="PROSITE" id="PS51118">
    <property type="entry name" value="HTH_HXLR"/>
    <property type="match status" value="1"/>
</dbReference>
<comment type="caution">
    <text evidence="5">The sequence shown here is derived from an EMBL/GenBank/DDBJ whole genome shotgun (WGS) entry which is preliminary data.</text>
</comment>
<keyword evidence="6" id="KW-1185">Reference proteome</keyword>
<keyword evidence="2" id="KW-0238">DNA-binding</keyword>
<dbReference type="AlphaFoldDB" id="A0AA46AGT4"/>
<dbReference type="InterPro" id="IPR002577">
    <property type="entry name" value="HTH_HxlR"/>
</dbReference>
<dbReference type="CDD" id="cd00090">
    <property type="entry name" value="HTH_ARSR"/>
    <property type="match status" value="1"/>
</dbReference>
<sequence>MGDLEFKHAVETTLKVIGGKWKLVILCHLLDGVKRFSELKRSMPNITQKMLTQQLRELEQDGLVHRQVYCQVPPKVEYSLTEYGKSIKEVLDVLNGWGRRHRVRMKLQKQ</sequence>
<dbReference type="PANTHER" id="PTHR33204:SF29">
    <property type="entry name" value="TRANSCRIPTIONAL REGULATOR"/>
    <property type="match status" value="1"/>
</dbReference>
<keyword evidence="1" id="KW-0805">Transcription regulation</keyword>
<dbReference type="Proteomes" id="UP001157946">
    <property type="component" value="Unassembled WGS sequence"/>
</dbReference>